<dbReference type="InterPro" id="IPR001764">
    <property type="entry name" value="Glyco_hydro_3_N"/>
</dbReference>
<evidence type="ECO:0000256" key="3">
    <source>
        <dbReference type="ARBA" id="ARBA00012663"/>
    </source>
</evidence>
<dbReference type="EMBL" id="LPWH01000063">
    <property type="protein sequence ID" value="POR02037.1"/>
    <property type="molecule type" value="Genomic_DNA"/>
</dbReference>
<evidence type="ECO:0000259" key="8">
    <source>
        <dbReference type="Pfam" id="PF00933"/>
    </source>
</evidence>
<proteinExistence type="inferred from homology"/>
<dbReference type="NCBIfam" id="NF003740">
    <property type="entry name" value="PRK05337.1"/>
    <property type="match status" value="1"/>
</dbReference>
<dbReference type="InterPro" id="IPR050226">
    <property type="entry name" value="NagZ_Beta-hexosaminidase"/>
</dbReference>
<reference evidence="10" key="1">
    <citation type="submission" date="2015-12" db="EMBL/GenBank/DDBJ databases">
        <authorList>
            <person name="Lodha T.D."/>
            <person name="Chintalapati S."/>
            <person name="Chintalapati V.R."/>
            <person name="Sravanthi T."/>
        </authorList>
    </citation>
    <scope>NUCLEOTIDE SEQUENCE [LARGE SCALE GENOMIC DNA]</scope>
    <source>
        <strain evidence="10">JC133</strain>
    </source>
</reference>
<dbReference type="EC" id="3.2.1.52" evidence="3"/>
<comment type="caution">
    <text evidence="9">The sequence shown here is derived from an EMBL/GenBank/DDBJ whole genome shotgun (WGS) entry which is preliminary data.</text>
</comment>
<keyword evidence="4" id="KW-0378">Hydrolase</keyword>
<dbReference type="AlphaFoldDB" id="A0A2S4JR77"/>
<dbReference type="Pfam" id="PF00933">
    <property type="entry name" value="Glyco_hydro_3"/>
    <property type="match status" value="1"/>
</dbReference>
<keyword evidence="5" id="KW-0326">Glycosidase</keyword>
<dbReference type="PANTHER" id="PTHR30480:SF13">
    <property type="entry name" value="BETA-HEXOSAMINIDASE"/>
    <property type="match status" value="1"/>
</dbReference>
<feature type="region of interest" description="Disordered" evidence="6">
    <location>
        <begin position="29"/>
        <end position="54"/>
    </location>
</feature>
<dbReference type="SUPFAM" id="SSF51445">
    <property type="entry name" value="(Trans)glycosidases"/>
    <property type="match status" value="1"/>
</dbReference>
<dbReference type="InterPro" id="IPR036962">
    <property type="entry name" value="Glyco_hydro_3_N_sf"/>
</dbReference>
<gene>
    <name evidence="9" type="ORF">AU468_07225</name>
</gene>
<organism evidence="9 10">
    <name type="scientific">Alkalispirochaeta sphaeroplastigenens</name>
    <dbReference type="NCBI Taxonomy" id="1187066"/>
    <lineage>
        <taxon>Bacteria</taxon>
        <taxon>Pseudomonadati</taxon>
        <taxon>Spirochaetota</taxon>
        <taxon>Spirochaetia</taxon>
        <taxon>Spirochaetales</taxon>
        <taxon>Spirochaetaceae</taxon>
        <taxon>Alkalispirochaeta</taxon>
    </lineage>
</organism>
<evidence type="ECO:0000256" key="4">
    <source>
        <dbReference type="ARBA" id="ARBA00022801"/>
    </source>
</evidence>
<evidence type="ECO:0000256" key="1">
    <source>
        <dbReference type="ARBA" id="ARBA00001231"/>
    </source>
</evidence>
<dbReference type="GO" id="GO:0009254">
    <property type="term" value="P:peptidoglycan turnover"/>
    <property type="evidence" value="ECO:0007669"/>
    <property type="project" value="TreeGrafter"/>
</dbReference>
<feature type="domain" description="Glycoside hydrolase family 3 N-terminal" evidence="8">
    <location>
        <begin position="88"/>
        <end position="416"/>
    </location>
</feature>
<keyword evidence="10" id="KW-1185">Reference proteome</keyword>
<evidence type="ECO:0000256" key="5">
    <source>
        <dbReference type="ARBA" id="ARBA00023295"/>
    </source>
</evidence>
<dbReference type="GO" id="GO:0004563">
    <property type="term" value="F:beta-N-acetylhexosaminidase activity"/>
    <property type="evidence" value="ECO:0007669"/>
    <property type="project" value="UniProtKB-EC"/>
</dbReference>
<dbReference type="InterPro" id="IPR017853">
    <property type="entry name" value="GH"/>
</dbReference>
<evidence type="ECO:0000313" key="10">
    <source>
        <dbReference type="Proteomes" id="UP000237350"/>
    </source>
</evidence>
<dbReference type="PANTHER" id="PTHR30480">
    <property type="entry name" value="BETA-HEXOSAMINIDASE-RELATED"/>
    <property type="match status" value="1"/>
</dbReference>
<comment type="catalytic activity">
    <reaction evidence="1">
        <text>Hydrolysis of terminal non-reducing N-acetyl-D-hexosamine residues in N-acetyl-beta-D-hexosaminides.</text>
        <dbReference type="EC" id="3.2.1.52"/>
    </reaction>
</comment>
<feature type="chain" id="PRO_5015453335" description="beta-N-acetylhexosaminidase" evidence="7">
    <location>
        <begin position="26"/>
        <end position="468"/>
    </location>
</feature>
<protein>
    <recommendedName>
        <fullName evidence="3">beta-N-acetylhexosaminidase</fullName>
        <ecNumber evidence="3">3.2.1.52</ecNumber>
    </recommendedName>
</protein>
<sequence length="468" mass="50894">MYFCVQLCAISTTFVLLLAVFLSCATPGPDQGGATAEERSRQEGRRGDAPGEDLPAEIAPGATLPGEIHLQEGALLDRVAGAILSRMTLEERVGQLFMPALMSDSRGAPLTELDQATREMIATVQPGGVILFGANLRDPEQTRRLVEDLQEASPLPLLVAVDQEGGVVSRLSSSSRMPATAIPSASRIGRTGSEELAYAIAGAMARELRSLGITMNFAPVADILTNPENPVIGTRAFGSDPHLVARMVAATVRGLQDNGVSAVIKHFPGHGDTREDTHYQSVVVEHDLERLRSLEFVPFRQGITAGAEGVMTAHISLPRVVGDDTPATFSREVLQGILREDLEYPGLIVTDSLVMKALDRFAHPDERPLRAFQAGADLLLYPASPERSFRRILRALEEGEISEEALNGAVRRILRVKLERGLLVPPADFPEELPEGRFLRPLRFVPETVQMGTPEHLQLVEEVYRRTS</sequence>
<evidence type="ECO:0000256" key="7">
    <source>
        <dbReference type="SAM" id="SignalP"/>
    </source>
</evidence>
<feature type="signal peptide" evidence="7">
    <location>
        <begin position="1"/>
        <end position="25"/>
    </location>
</feature>
<feature type="compositionally biased region" description="Basic and acidic residues" evidence="6">
    <location>
        <begin position="36"/>
        <end position="49"/>
    </location>
</feature>
<dbReference type="Proteomes" id="UP000237350">
    <property type="component" value="Unassembled WGS sequence"/>
</dbReference>
<name>A0A2S4JR77_9SPIO</name>
<dbReference type="Gene3D" id="3.20.20.300">
    <property type="entry name" value="Glycoside hydrolase, family 3, N-terminal domain"/>
    <property type="match status" value="1"/>
</dbReference>
<keyword evidence="7" id="KW-0732">Signal</keyword>
<evidence type="ECO:0000313" key="9">
    <source>
        <dbReference type="EMBL" id="POR02037.1"/>
    </source>
</evidence>
<comment type="similarity">
    <text evidence="2">Belongs to the glycosyl hydrolase 3 family.</text>
</comment>
<dbReference type="GO" id="GO:0005975">
    <property type="term" value="P:carbohydrate metabolic process"/>
    <property type="evidence" value="ECO:0007669"/>
    <property type="project" value="InterPro"/>
</dbReference>
<evidence type="ECO:0000256" key="6">
    <source>
        <dbReference type="SAM" id="MobiDB-lite"/>
    </source>
</evidence>
<accession>A0A2S4JR77</accession>
<evidence type="ECO:0000256" key="2">
    <source>
        <dbReference type="ARBA" id="ARBA00005336"/>
    </source>
</evidence>